<keyword evidence="3 5" id="KW-0378">Hydrolase</keyword>
<comment type="similarity">
    <text evidence="5">Belongs to the RNase Y family.</text>
</comment>
<dbReference type="InterPro" id="IPR004088">
    <property type="entry name" value="KH_dom_type_1"/>
</dbReference>
<dbReference type="InterPro" id="IPR022711">
    <property type="entry name" value="RNase_Y_N"/>
</dbReference>
<evidence type="ECO:0000313" key="10">
    <source>
        <dbReference type="Proteomes" id="UP000231252"/>
    </source>
</evidence>
<evidence type="ECO:0000259" key="8">
    <source>
        <dbReference type="PROSITE" id="PS51831"/>
    </source>
</evidence>
<protein>
    <recommendedName>
        <fullName evidence="5 6">Ribonuclease Y</fullName>
        <shortName evidence="5">RNase Y</shortName>
        <ecNumber evidence="5 6">3.1.-.-</ecNumber>
    </recommendedName>
</protein>
<dbReference type="HAMAP" id="MF_00335">
    <property type="entry name" value="RNase_Y"/>
    <property type="match status" value="1"/>
</dbReference>
<keyword evidence="2 5" id="KW-0255">Endonuclease</keyword>
<dbReference type="PANTHER" id="PTHR12826:SF15">
    <property type="entry name" value="RIBONUCLEASE Y"/>
    <property type="match status" value="1"/>
</dbReference>
<dbReference type="InterPro" id="IPR017705">
    <property type="entry name" value="Ribonuclease_Y"/>
</dbReference>
<evidence type="ECO:0000313" key="9">
    <source>
        <dbReference type="EMBL" id="PIS22294.1"/>
    </source>
</evidence>
<dbReference type="Proteomes" id="UP000231252">
    <property type="component" value="Unassembled WGS sequence"/>
</dbReference>
<evidence type="ECO:0000256" key="6">
    <source>
        <dbReference type="NCBIfam" id="TIGR03319"/>
    </source>
</evidence>
<dbReference type="SUPFAM" id="SSF109604">
    <property type="entry name" value="HD-domain/PDEase-like"/>
    <property type="match status" value="1"/>
</dbReference>
<dbReference type="PROSITE" id="PS50084">
    <property type="entry name" value="KH_TYPE_1"/>
    <property type="match status" value="1"/>
</dbReference>
<dbReference type="GO" id="GO:0003723">
    <property type="term" value="F:RNA binding"/>
    <property type="evidence" value="ECO:0007669"/>
    <property type="project" value="UniProtKB-UniRule"/>
</dbReference>
<feature type="coiled-coil region" evidence="7">
    <location>
        <begin position="185"/>
        <end position="213"/>
    </location>
</feature>
<dbReference type="EMBL" id="PEYU01000062">
    <property type="protein sequence ID" value="PIS22294.1"/>
    <property type="molecule type" value="Genomic_DNA"/>
</dbReference>
<dbReference type="InterPro" id="IPR006674">
    <property type="entry name" value="HD_domain"/>
</dbReference>
<dbReference type="GO" id="GO:0004521">
    <property type="term" value="F:RNA endonuclease activity"/>
    <property type="evidence" value="ECO:0007669"/>
    <property type="project" value="UniProtKB-UniRule"/>
</dbReference>
<dbReference type="GO" id="GO:0016787">
    <property type="term" value="F:hydrolase activity"/>
    <property type="evidence" value="ECO:0007669"/>
    <property type="project" value="UniProtKB-KW"/>
</dbReference>
<dbReference type="InterPro" id="IPR004087">
    <property type="entry name" value="KH_dom"/>
</dbReference>
<name>A0A2H0XBI3_UNCKA</name>
<dbReference type="Pfam" id="PF12072">
    <property type="entry name" value="RNase_Y_N"/>
    <property type="match status" value="1"/>
</dbReference>
<dbReference type="Pfam" id="PF01966">
    <property type="entry name" value="HD"/>
    <property type="match status" value="1"/>
</dbReference>
<keyword evidence="7" id="KW-0175">Coiled coil</keyword>
<dbReference type="Gene3D" id="3.30.1370.10">
    <property type="entry name" value="K Homology domain, type 1"/>
    <property type="match status" value="1"/>
</dbReference>
<evidence type="ECO:0000256" key="3">
    <source>
        <dbReference type="ARBA" id="ARBA00022801"/>
    </source>
</evidence>
<dbReference type="PANTHER" id="PTHR12826">
    <property type="entry name" value="RIBONUCLEASE Y"/>
    <property type="match status" value="1"/>
</dbReference>
<dbReference type="SMART" id="SM00471">
    <property type="entry name" value="HDc"/>
    <property type="match status" value="1"/>
</dbReference>
<dbReference type="Gene3D" id="1.10.3210.10">
    <property type="entry name" value="Hypothetical protein af1432"/>
    <property type="match status" value="1"/>
</dbReference>
<evidence type="ECO:0000256" key="1">
    <source>
        <dbReference type="ARBA" id="ARBA00022722"/>
    </source>
</evidence>
<dbReference type="Pfam" id="PF00013">
    <property type="entry name" value="KH_1"/>
    <property type="match status" value="1"/>
</dbReference>
<keyword evidence="1 5" id="KW-0540">Nuclease</keyword>
<evidence type="ECO:0000256" key="5">
    <source>
        <dbReference type="HAMAP-Rule" id="MF_00335"/>
    </source>
</evidence>
<gene>
    <name evidence="5 9" type="primary">rny</name>
    <name evidence="9" type="ORF">COT50_02740</name>
</gene>
<evidence type="ECO:0000256" key="7">
    <source>
        <dbReference type="SAM" id="Coils"/>
    </source>
</evidence>
<comment type="caution">
    <text evidence="9">The sequence shown here is derived from an EMBL/GenBank/DDBJ whole genome shotgun (WGS) entry which is preliminary data.</text>
</comment>
<dbReference type="PROSITE" id="PS51831">
    <property type="entry name" value="HD"/>
    <property type="match status" value="1"/>
</dbReference>
<evidence type="ECO:0000256" key="4">
    <source>
        <dbReference type="ARBA" id="ARBA00022884"/>
    </source>
</evidence>
<dbReference type="NCBIfam" id="TIGR00277">
    <property type="entry name" value="HDIG"/>
    <property type="match status" value="1"/>
</dbReference>
<reference evidence="10" key="1">
    <citation type="submission" date="2017-09" db="EMBL/GenBank/DDBJ databases">
        <title>Depth-based differentiation of microbial function through sediment-hosted aquifers and enrichment of novel symbionts in the deep terrestrial subsurface.</title>
        <authorList>
            <person name="Probst A.J."/>
            <person name="Ladd B."/>
            <person name="Jarett J.K."/>
            <person name="Geller-Mcgrath D.E."/>
            <person name="Sieber C.M.K."/>
            <person name="Emerson J.B."/>
            <person name="Anantharaman K."/>
            <person name="Thomas B.C."/>
            <person name="Malmstrom R."/>
            <person name="Stieglmeier M."/>
            <person name="Klingl A."/>
            <person name="Woyke T."/>
            <person name="Ryan C.M."/>
            <person name="Banfield J.F."/>
        </authorList>
    </citation>
    <scope>NUCLEOTIDE SEQUENCE [LARGE SCALE GENOMIC DNA]</scope>
</reference>
<feature type="domain" description="HD" evidence="8">
    <location>
        <begin position="361"/>
        <end position="453"/>
    </location>
</feature>
<evidence type="ECO:0000256" key="2">
    <source>
        <dbReference type="ARBA" id="ARBA00022759"/>
    </source>
</evidence>
<accession>A0A2H0XBI3</accession>
<dbReference type="InterPro" id="IPR003607">
    <property type="entry name" value="HD/PDEase_dom"/>
</dbReference>
<keyword evidence="4 5" id="KW-0694">RNA-binding</keyword>
<dbReference type="NCBIfam" id="TIGR03319">
    <property type="entry name" value="RNase_Y"/>
    <property type="match status" value="1"/>
</dbReference>
<proteinExistence type="inferred from homology"/>
<organism evidence="9 10">
    <name type="scientific">candidate division WWE3 bacterium CG08_land_8_20_14_0_20_41_10</name>
    <dbReference type="NCBI Taxonomy" id="1975085"/>
    <lineage>
        <taxon>Bacteria</taxon>
        <taxon>Katanobacteria</taxon>
    </lineage>
</organism>
<dbReference type="GO" id="GO:0005886">
    <property type="term" value="C:plasma membrane"/>
    <property type="evidence" value="ECO:0007669"/>
    <property type="project" value="UniProtKB-UniRule"/>
</dbReference>
<dbReference type="InterPro" id="IPR006675">
    <property type="entry name" value="HDIG_dom"/>
</dbReference>
<dbReference type="AlphaFoldDB" id="A0A2H0XBI3"/>
<comment type="function">
    <text evidence="5">Endoribonuclease that initiates mRNA decay.</text>
</comment>
<dbReference type="EC" id="3.1.-.-" evidence="5 6"/>
<dbReference type="GO" id="GO:0006402">
    <property type="term" value="P:mRNA catabolic process"/>
    <property type="evidence" value="ECO:0007669"/>
    <property type="project" value="UniProtKB-UniRule"/>
</dbReference>
<sequence length="544" mass="60589">MNILLAVVVAILLVLVVLLALVLARKGQKPNPTPVDAGAVATPAAITLPVQAEERRNDNVAKFQPPAVSQQTQDQVQRYLDQAKAKAREIIIEARDEAIKVRSGADNESAKIRSEVSSLEKKVADKLTQVDIKEKELDDKSQKLTLTKEEIAKDKQKLDGLVLEAQEKLQNVSGLTKEEAKNHLLASLDKELKQEKGKRIKQNEEEIKNESDKLARDILVTAMRRGATDIVVEHTVSKVRLPDEDIKGRIIGKEGRNIRTFEELTGVDLDMDSSPGDIMISSFDPVRREIARLAMEKLIADGRIQPARIEEIVLATQKDMDQLLFKEGENLCHRLGVYNLPREVVSVLGRLKFRFSYGQNMIEHTIEETRIGVSIAQEIKADVEVVKMSCLLHDIGKVIADEEGTHIQIGVDFLRKFKIAESAINCVAEHHEDKPFSSVESAVVNLADHISGARPGARSEDYESYKKRMEDLEQAATSFDGVEKAYAISAGREVRVIVKPDRVDDSTASILAREIAKKIELEQSYPGVVKVTVIREIRISETAK</sequence>
<dbReference type="SUPFAM" id="SSF54791">
    <property type="entry name" value="Eukaryotic type KH-domain (KH-domain type I)"/>
    <property type="match status" value="1"/>
</dbReference>
<dbReference type="SMART" id="SM00322">
    <property type="entry name" value="KH"/>
    <property type="match status" value="1"/>
</dbReference>
<dbReference type="CDD" id="cd22431">
    <property type="entry name" value="KH-I_RNaseY"/>
    <property type="match status" value="1"/>
</dbReference>
<dbReference type="InterPro" id="IPR036612">
    <property type="entry name" value="KH_dom_type_1_sf"/>
</dbReference>